<evidence type="ECO:0000259" key="2">
    <source>
        <dbReference type="SMART" id="SM00860"/>
    </source>
</evidence>
<organism evidence="3 4">
    <name type="scientific">Kibdelosporangium aridum</name>
    <dbReference type="NCBI Taxonomy" id="2030"/>
    <lineage>
        <taxon>Bacteria</taxon>
        <taxon>Bacillati</taxon>
        <taxon>Actinomycetota</taxon>
        <taxon>Actinomycetes</taxon>
        <taxon>Pseudonocardiales</taxon>
        <taxon>Pseudonocardiaceae</taxon>
        <taxon>Kibdelosporangium</taxon>
    </lineage>
</organism>
<proteinExistence type="predicted"/>
<feature type="domain" description="Knr4/Smi1-like" evidence="2">
    <location>
        <begin position="96"/>
        <end position="224"/>
    </location>
</feature>
<dbReference type="InterPro" id="IPR018958">
    <property type="entry name" value="Knr4/Smi1-like_dom"/>
</dbReference>
<name>A0A428YX14_KIBAR</name>
<dbReference type="Gene3D" id="3.40.1580.10">
    <property type="entry name" value="SMI1/KNR4-like"/>
    <property type="match status" value="1"/>
</dbReference>
<dbReference type="PANTHER" id="PTHR47432">
    <property type="entry name" value="CELL WALL ASSEMBLY REGULATOR SMI1"/>
    <property type="match status" value="1"/>
</dbReference>
<evidence type="ECO:0000256" key="1">
    <source>
        <dbReference type="SAM" id="MobiDB-lite"/>
    </source>
</evidence>
<reference evidence="3 4" key="1">
    <citation type="submission" date="2018-05" db="EMBL/GenBank/DDBJ databases">
        <title>Evolution of GPA BGCs.</title>
        <authorList>
            <person name="Waglechner N."/>
            <person name="Wright G.D."/>
        </authorList>
    </citation>
    <scope>NUCLEOTIDE SEQUENCE [LARGE SCALE GENOMIC DNA]</scope>
    <source>
        <strain evidence="3 4">A82846</strain>
    </source>
</reference>
<dbReference type="Proteomes" id="UP000287547">
    <property type="component" value="Unassembled WGS sequence"/>
</dbReference>
<dbReference type="SUPFAM" id="SSF160631">
    <property type="entry name" value="SMI1/KNR4-like"/>
    <property type="match status" value="1"/>
</dbReference>
<dbReference type="SMART" id="SM00860">
    <property type="entry name" value="SMI1_KNR4"/>
    <property type="match status" value="1"/>
</dbReference>
<dbReference type="AlphaFoldDB" id="A0A428YX14"/>
<dbReference type="Pfam" id="PF09346">
    <property type="entry name" value="SMI1_KNR4"/>
    <property type="match status" value="1"/>
</dbReference>
<protein>
    <submittedName>
        <fullName evidence="3">Glucan synthase</fullName>
    </submittedName>
</protein>
<sequence>MVAAVVVIGLVTVLLVANTEPGAGPRPTTTPTRTTGASTPPRPVLTVDSGCLIGQGRERLVDVPQQVTDRVNRAWERIEKWLAAKTPAVAQVLAAPATLDEISEMQRQIGVPVPPELIASLLRHNGAGTSVLGIVLPPFYVPMSTSRVVSEAKMMCDILVSNGHNESAGSWWHGQVIPFAFDGGGGNLLLDQRPGRNGRLGRHYEETDMMFDRWPPTLTELLEQTATAMETGGLVMGRFRPKVVENGLLEWDIG</sequence>
<dbReference type="InterPro" id="IPR051873">
    <property type="entry name" value="KNR4/SMI1_regulator"/>
</dbReference>
<accession>A0A428YX14</accession>
<evidence type="ECO:0000313" key="3">
    <source>
        <dbReference type="EMBL" id="RSM74766.1"/>
    </source>
</evidence>
<evidence type="ECO:0000313" key="4">
    <source>
        <dbReference type="Proteomes" id="UP000287547"/>
    </source>
</evidence>
<dbReference type="EMBL" id="QHKI01000050">
    <property type="protein sequence ID" value="RSM74766.1"/>
    <property type="molecule type" value="Genomic_DNA"/>
</dbReference>
<comment type="caution">
    <text evidence="3">The sequence shown here is derived from an EMBL/GenBank/DDBJ whole genome shotgun (WGS) entry which is preliminary data.</text>
</comment>
<feature type="region of interest" description="Disordered" evidence="1">
    <location>
        <begin position="19"/>
        <end position="42"/>
    </location>
</feature>
<dbReference type="InterPro" id="IPR037883">
    <property type="entry name" value="Knr4/Smi1-like_sf"/>
</dbReference>
<feature type="compositionally biased region" description="Low complexity" evidence="1">
    <location>
        <begin position="19"/>
        <end position="39"/>
    </location>
</feature>
<gene>
    <name evidence="3" type="ORF">DMH04_39240</name>
</gene>
<dbReference type="PANTHER" id="PTHR47432:SF1">
    <property type="entry name" value="CELL WALL ASSEMBLY REGULATOR SMI1"/>
    <property type="match status" value="1"/>
</dbReference>